<dbReference type="OrthoDB" id="10300478at2759"/>
<accession>A0A1D3JFI2</accession>
<keyword evidence="1" id="KW-1133">Transmembrane helix</keyword>
<feature type="transmembrane region" description="Helical" evidence="1">
    <location>
        <begin position="130"/>
        <end position="151"/>
    </location>
</feature>
<sequence>MVGKPPEKQTIFEKFEKANFSNDEDTLSFLKDLNGQYTHLYNYGCLFEKAHKYASIMFDTGKHNYICGYFNDWVNEKNEEHTSNGKNCDHVELWEQYIEKLWIQLLQKADTPNWCTRTKVTHVCSKSSPYVTGILVSLFLLATFGTLFFMLNNFKTLKRRFHKFLNKNERIKNNIYKYIPQKLLNYSENMDTYIIDETINLSYHSSHNS</sequence>
<dbReference type="EMBL" id="FLRI01000559">
    <property type="protein sequence ID" value="SBT84698.1"/>
    <property type="molecule type" value="Genomic_DNA"/>
</dbReference>
<proteinExistence type="predicted"/>
<name>A0A1D3JFI2_PLAOA</name>
<evidence type="ECO:0000256" key="1">
    <source>
        <dbReference type="SAM" id="Phobius"/>
    </source>
</evidence>
<reference evidence="2 3" key="1">
    <citation type="submission" date="2016-06" db="EMBL/GenBank/DDBJ databases">
        <authorList>
            <consortium name="Pathogen Informatics"/>
        </authorList>
    </citation>
    <scope>NUCLEOTIDE SEQUENCE [LARGE SCALE GENOMIC DNA]</scope>
    <source>
        <strain evidence="2">PocGH01</strain>
    </source>
</reference>
<dbReference type="Proteomes" id="UP000242942">
    <property type="component" value="Unassembled WGS sequence"/>
</dbReference>
<evidence type="ECO:0000313" key="2">
    <source>
        <dbReference type="EMBL" id="SBT84698.1"/>
    </source>
</evidence>
<evidence type="ECO:0000313" key="3">
    <source>
        <dbReference type="Proteomes" id="UP000242942"/>
    </source>
</evidence>
<organism evidence="2 3">
    <name type="scientific">Plasmodium ovale</name>
    <name type="common">malaria parasite P. ovale</name>
    <dbReference type="NCBI Taxonomy" id="36330"/>
    <lineage>
        <taxon>Eukaryota</taxon>
        <taxon>Sar</taxon>
        <taxon>Alveolata</taxon>
        <taxon>Apicomplexa</taxon>
        <taxon>Aconoidasida</taxon>
        <taxon>Haemosporida</taxon>
        <taxon>Plasmodiidae</taxon>
        <taxon>Plasmodium</taxon>
        <taxon>Plasmodium (Plasmodium)</taxon>
    </lineage>
</organism>
<protein>
    <submittedName>
        <fullName evidence="2">PIR protein</fullName>
    </submittedName>
</protein>
<dbReference type="VEuPathDB" id="PlasmoDB:PocGH01_00218800"/>
<keyword evidence="1" id="KW-0812">Transmembrane</keyword>
<keyword evidence="1" id="KW-0472">Membrane</keyword>
<dbReference type="VEuPathDB" id="PlasmoDB:POWCR01_000044300"/>
<gene>
    <name evidence="2" type="primary">PocGH01_00218800</name>
    <name evidence="2" type="ORF">POCGH01_00218800</name>
</gene>
<keyword evidence="3" id="KW-1185">Reference proteome</keyword>
<dbReference type="AlphaFoldDB" id="A0A1D3JFI2"/>